<accession>A0ACC0PEI1</accession>
<sequence length="502" mass="53734">MEEGVGADGDDGDAGAGVEGDDVGVEEEVGVGAVVCEERDEGVGEGEEEGDVGVGEGADGVGVGVGEADGGDVEGVEGGGDVGGGGGGGGGVEGEADGGREGGGGGGEEREEEEEGGARSLSLSLHIHLFAQKKDLIKMFELRLVQGSLLKKVLESIKDLVNDANFDCSATGFSLQAMDSSHVALVALLLRSEGFEHYRCDRNISMGMNLGNMAKMLKCAGNDDIVTIKADNGSDTVTFMFESPTQDKIADFEMKLMDIDSEHLGIPESEYDAIVRMPSFEFARICKDLGTIGDTVVISVTKEGVKFSTRGDIGTANIVCRQNTSVDKPEDATIIEMKEMVSLTFALRYMNSFAKATPLASQVTISLSSELPVVVEYKIAEMGYVRFYLAPKIEEDEADPYVETTSKAKAKPKAETKPKLEINPDEEMKPEVDSNMENEVVEIKPELESNMEPEVDSNMENEVLEIKPELNSKMEPERESKPQLDIKPKKEANGEVQVMDIE</sequence>
<reference evidence="1" key="1">
    <citation type="submission" date="2022-02" db="EMBL/GenBank/DDBJ databases">
        <title>Plant Genome Project.</title>
        <authorList>
            <person name="Zhang R.-G."/>
        </authorList>
    </citation>
    <scope>NUCLEOTIDE SEQUENCE</scope>
    <source>
        <strain evidence="1">AT1</strain>
    </source>
</reference>
<gene>
    <name evidence="1" type="ORF">RHMOL_Rhmol03G0157800</name>
</gene>
<organism evidence="1 2">
    <name type="scientific">Rhododendron molle</name>
    <name type="common">Chinese azalea</name>
    <name type="synonym">Azalea mollis</name>
    <dbReference type="NCBI Taxonomy" id="49168"/>
    <lineage>
        <taxon>Eukaryota</taxon>
        <taxon>Viridiplantae</taxon>
        <taxon>Streptophyta</taxon>
        <taxon>Embryophyta</taxon>
        <taxon>Tracheophyta</taxon>
        <taxon>Spermatophyta</taxon>
        <taxon>Magnoliopsida</taxon>
        <taxon>eudicotyledons</taxon>
        <taxon>Gunneridae</taxon>
        <taxon>Pentapetalae</taxon>
        <taxon>asterids</taxon>
        <taxon>Ericales</taxon>
        <taxon>Ericaceae</taxon>
        <taxon>Ericoideae</taxon>
        <taxon>Rhodoreae</taxon>
        <taxon>Rhododendron</taxon>
    </lineage>
</organism>
<evidence type="ECO:0000313" key="2">
    <source>
        <dbReference type="Proteomes" id="UP001062846"/>
    </source>
</evidence>
<dbReference type="Proteomes" id="UP001062846">
    <property type="component" value="Chromosome 3"/>
</dbReference>
<keyword evidence="2" id="KW-1185">Reference proteome</keyword>
<evidence type="ECO:0000313" key="1">
    <source>
        <dbReference type="EMBL" id="KAI8564123.1"/>
    </source>
</evidence>
<dbReference type="EMBL" id="CM046390">
    <property type="protein sequence ID" value="KAI8564123.1"/>
    <property type="molecule type" value="Genomic_DNA"/>
</dbReference>
<comment type="caution">
    <text evidence="1">The sequence shown here is derived from an EMBL/GenBank/DDBJ whole genome shotgun (WGS) entry which is preliminary data.</text>
</comment>
<proteinExistence type="predicted"/>
<name>A0ACC0PEI1_RHOML</name>
<protein>
    <submittedName>
        <fullName evidence="1">Uncharacterized protein</fullName>
    </submittedName>
</protein>